<proteinExistence type="predicted"/>
<evidence type="ECO:0000256" key="1">
    <source>
        <dbReference type="SAM" id="SignalP"/>
    </source>
</evidence>
<evidence type="ECO:0000313" key="3">
    <source>
        <dbReference type="Proteomes" id="UP001501442"/>
    </source>
</evidence>
<protein>
    <recommendedName>
        <fullName evidence="4">Secreted protein</fullName>
    </recommendedName>
</protein>
<gene>
    <name evidence="2" type="ORF">GCM10023196_101160</name>
</gene>
<feature type="chain" id="PRO_5045039929" description="Secreted protein" evidence="1">
    <location>
        <begin position="31"/>
        <end position="168"/>
    </location>
</feature>
<dbReference type="Proteomes" id="UP001501442">
    <property type="component" value="Unassembled WGS sequence"/>
</dbReference>
<sequence>MGLSIAGRVTAVAIGALALAGSGMATPAFASDAPALGIQNCWVSGATYRGVTGGEVEYWACYDIEKDDQGYKISSVVRLRREEGTPAPVQVTTLVTGGEDGSVTSATVDLSKDSDWHYVRSPWNRKTGVYNGYGTFYGPGMVDVNGRPDYTPDDLQFMHNDDAWIIND</sequence>
<feature type="signal peptide" evidence="1">
    <location>
        <begin position="1"/>
        <end position="30"/>
    </location>
</feature>
<evidence type="ECO:0000313" key="2">
    <source>
        <dbReference type="EMBL" id="GAA4639456.1"/>
    </source>
</evidence>
<evidence type="ECO:0008006" key="4">
    <source>
        <dbReference type="Google" id="ProtNLM"/>
    </source>
</evidence>
<keyword evidence="3" id="KW-1185">Reference proteome</keyword>
<organism evidence="2 3">
    <name type="scientific">Actinoallomurus vinaceus</name>
    <dbReference type="NCBI Taxonomy" id="1080074"/>
    <lineage>
        <taxon>Bacteria</taxon>
        <taxon>Bacillati</taxon>
        <taxon>Actinomycetota</taxon>
        <taxon>Actinomycetes</taxon>
        <taxon>Streptosporangiales</taxon>
        <taxon>Thermomonosporaceae</taxon>
        <taxon>Actinoallomurus</taxon>
    </lineage>
</organism>
<keyword evidence="1" id="KW-0732">Signal</keyword>
<dbReference type="RefSeq" id="WP_345442961.1">
    <property type="nucleotide sequence ID" value="NZ_BAABHK010000027.1"/>
</dbReference>
<accession>A0ABP8UV19</accession>
<name>A0ABP8UV19_9ACTN</name>
<reference evidence="3" key="1">
    <citation type="journal article" date="2019" name="Int. J. Syst. Evol. Microbiol.">
        <title>The Global Catalogue of Microorganisms (GCM) 10K type strain sequencing project: providing services to taxonomists for standard genome sequencing and annotation.</title>
        <authorList>
            <consortium name="The Broad Institute Genomics Platform"/>
            <consortium name="The Broad Institute Genome Sequencing Center for Infectious Disease"/>
            <person name="Wu L."/>
            <person name="Ma J."/>
        </authorList>
    </citation>
    <scope>NUCLEOTIDE SEQUENCE [LARGE SCALE GENOMIC DNA]</scope>
    <source>
        <strain evidence="3">JCM 17939</strain>
    </source>
</reference>
<dbReference type="EMBL" id="BAABHK010000027">
    <property type="protein sequence ID" value="GAA4639456.1"/>
    <property type="molecule type" value="Genomic_DNA"/>
</dbReference>
<comment type="caution">
    <text evidence="2">The sequence shown here is derived from an EMBL/GenBank/DDBJ whole genome shotgun (WGS) entry which is preliminary data.</text>
</comment>